<protein>
    <submittedName>
        <fullName evidence="6">Probable amino-acid import ATP-binding protein YxeO</fullName>
        <ecNumber evidence="6">3.6.3.-</ecNumber>
    </submittedName>
</protein>
<dbReference type="AlphaFoldDB" id="A0A174E3W7"/>
<dbReference type="EC" id="3.6.3.-" evidence="6"/>
<dbReference type="PANTHER" id="PTHR43166:SF9">
    <property type="entry name" value="GLUTAMATE_ASPARTATE IMPORT ATP-BINDING PROTEIN GLTL"/>
    <property type="match status" value="1"/>
</dbReference>
<dbReference type="PANTHER" id="PTHR43166">
    <property type="entry name" value="AMINO ACID IMPORT ATP-BINDING PROTEIN"/>
    <property type="match status" value="1"/>
</dbReference>
<keyword evidence="5" id="KW-0472">Membrane</keyword>
<evidence type="ECO:0000256" key="3">
    <source>
        <dbReference type="ARBA" id="ARBA00022448"/>
    </source>
</evidence>
<reference evidence="6 7" key="1">
    <citation type="submission" date="2015-09" db="EMBL/GenBank/DDBJ databases">
        <authorList>
            <consortium name="Pathogen Informatics"/>
        </authorList>
    </citation>
    <scope>NUCLEOTIDE SEQUENCE [LARGE SCALE GENOMIC DNA]</scope>
    <source>
        <strain evidence="6 7">2789STDY5608837</strain>
    </source>
</reference>
<evidence type="ECO:0000313" key="6">
    <source>
        <dbReference type="EMBL" id="CUO31198.1"/>
    </source>
</evidence>
<organism evidence="6 7">
    <name type="scientific">Blautia obeum</name>
    <dbReference type="NCBI Taxonomy" id="40520"/>
    <lineage>
        <taxon>Bacteria</taxon>
        <taxon>Bacillati</taxon>
        <taxon>Bacillota</taxon>
        <taxon>Clostridia</taxon>
        <taxon>Lachnospirales</taxon>
        <taxon>Lachnospiraceae</taxon>
        <taxon>Blautia</taxon>
    </lineage>
</organism>
<evidence type="ECO:0000256" key="4">
    <source>
        <dbReference type="ARBA" id="ARBA00022475"/>
    </source>
</evidence>
<keyword evidence="6" id="KW-0378">Hydrolase</keyword>
<comment type="subcellular location">
    <subcellularLocation>
        <location evidence="1">Cell membrane</location>
        <topology evidence="1">Peripheral membrane protein</topology>
    </subcellularLocation>
</comment>
<dbReference type="GO" id="GO:0016787">
    <property type="term" value="F:hydrolase activity"/>
    <property type="evidence" value="ECO:0007669"/>
    <property type="project" value="UniProtKB-KW"/>
</dbReference>
<accession>A0A174E3W7</accession>
<dbReference type="SUPFAM" id="SSF52540">
    <property type="entry name" value="P-loop containing nucleoside triphosphate hydrolases"/>
    <property type="match status" value="1"/>
</dbReference>
<dbReference type="GO" id="GO:0005886">
    <property type="term" value="C:plasma membrane"/>
    <property type="evidence" value="ECO:0007669"/>
    <property type="project" value="UniProtKB-SubCell"/>
</dbReference>
<name>A0A174E3W7_9FIRM</name>
<gene>
    <name evidence="6" type="primary">yxeO</name>
    <name evidence="6" type="ORF">ERS852394_01916</name>
</gene>
<dbReference type="Proteomes" id="UP000095409">
    <property type="component" value="Unassembled WGS sequence"/>
</dbReference>
<dbReference type="GO" id="GO:0005524">
    <property type="term" value="F:ATP binding"/>
    <property type="evidence" value="ECO:0007669"/>
    <property type="project" value="UniProtKB-KW"/>
</dbReference>
<sequence length="54" mass="6177">MIVVTHEMGFARDVADRVIFMADGYVVEEGKPEEMFTNPKNDRTKAFLSRILNS</sequence>
<keyword evidence="6" id="KW-0547">Nucleotide-binding</keyword>
<keyword evidence="4" id="KW-1003">Cell membrane</keyword>
<evidence type="ECO:0000313" key="7">
    <source>
        <dbReference type="Proteomes" id="UP000095409"/>
    </source>
</evidence>
<dbReference type="EMBL" id="CYZD01000008">
    <property type="protein sequence ID" value="CUO31198.1"/>
    <property type="molecule type" value="Genomic_DNA"/>
</dbReference>
<keyword evidence="3" id="KW-0813">Transport</keyword>
<dbReference type="InterPro" id="IPR050086">
    <property type="entry name" value="MetN_ABC_transporter-like"/>
</dbReference>
<dbReference type="Gene3D" id="3.40.50.300">
    <property type="entry name" value="P-loop containing nucleotide triphosphate hydrolases"/>
    <property type="match status" value="1"/>
</dbReference>
<evidence type="ECO:0000256" key="2">
    <source>
        <dbReference type="ARBA" id="ARBA00005417"/>
    </source>
</evidence>
<dbReference type="InterPro" id="IPR027417">
    <property type="entry name" value="P-loop_NTPase"/>
</dbReference>
<comment type="similarity">
    <text evidence="2">Belongs to the ABC transporter superfamily.</text>
</comment>
<evidence type="ECO:0000256" key="1">
    <source>
        <dbReference type="ARBA" id="ARBA00004202"/>
    </source>
</evidence>
<keyword evidence="6" id="KW-0067">ATP-binding</keyword>
<proteinExistence type="inferred from homology"/>
<evidence type="ECO:0000256" key="5">
    <source>
        <dbReference type="ARBA" id="ARBA00023136"/>
    </source>
</evidence>